<keyword evidence="6" id="KW-0742">SOS response</keyword>
<evidence type="ECO:0000256" key="2">
    <source>
        <dbReference type="ARBA" id="ARBA00022763"/>
    </source>
</evidence>
<gene>
    <name evidence="9" type="ORF">MIZ03_2197</name>
</gene>
<evidence type="ECO:0000256" key="3">
    <source>
        <dbReference type="ARBA" id="ARBA00022801"/>
    </source>
</evidence>
<comment type="similarity">
    <text evidence="1 7">Belongs to the peptidase S24 family.</text>
</comment>
<proteinExistence type="inferred from homology"/>
<dbReference type="CDD" id="cd06529">
    <property type="entry name" value="S24_LexA-like"/>
    <property type="match status" value="1"/>
</dbReference>
<evidence type="ECO:0000256" key="4">
    <source>
        <dbReference type="ARBA" id="ARBA00022813"/>
    </source>
</evidence>
<evidence type="ECO:0000256" key="7">
    <source>
        <dbReference type="RuleBase" id="RU003991"/>
    </source>
</evidence>
<keyword evidence="10" id="KW-1185">Reference proteome</keyword>
<dbReference type="InterPro" id="IPR015927">
    <property type="entry name" value="Peptidase_S24_S26A/B/C"/>
</dbReference>
<evidence type="ECO:0000313" key="9">
    <source>
        <dbReference type="EMBL" id="BCO27309.1"/>
    </source>
</evidence>
<dbReference type="InterPro" id="IPR036286">
    <property type="entry name" value="LexA/Signal_pep-like_sf"/>
</dbReference>
<feature type="domain" description="Peptidase S24/S26A/S26B/S26C" evidence="8">
    <location>
        <begin position="63"/>
        <end position="179"/>
    </location>
</feature>
<keyword evidence="2" id="KW-0227">DNA damage</keyword>
<dbReference type="InterPro" id="IPR039418">
    <property type="entry name" value="LexA-like"/>
</dbReference>
<dbReference type="InterPro" id="IPR006197">
    <property type="entry name" value="Peptidase_S24_LexA"/>
</dbReference>
<organism evidence="9 10">
    <name type="scientific">Rhodoferax lithotrophicus</name>
    <dbReference type="NCBI Taxonomy" id="2798804"/>
    <lineage>
        <taxon>Bacteria</taxon>
        <taxon>Pseudomonadati</taxon>
        <taxon>Pseudomonadota</taxon>
        <taxon>Betaproteobacteria</taxon>
        <taxon>Burkholderiales</taxon>
        <taxon>Comamonadaceae</taxon>
        <taxon>Rhodoferax</taxon>
    </lineage>
</organism>
<reference evidence="9 10" key="1">
    <citation type="journal article" date="2021" name="Microbiol. Spectr.">
        <title>A Single Bacterium Capable of Oxidation and Reduction of Iron at Circumneutral pH.</title>
        <authorList>
            <person name="Kato S."/>
            <person name="Ohkuma M."/>
        </authorList>
    </citation>
    <scope>NUCLEOTIDE SEQUENCE [LARGE SCALE GENOMIC DNA]</scope>
    <source>
        <strain evidence="9 10">MIZ03</strain>
    </source>
</reference>
<keyword evidence="3 7" id="KW-0378">Hydrolase</keyword>
<keyword evidence="5" id="KW-0234">DNA repair</keyword>
<dbReference type="Pfam" id="PF00717">
    <property type="entry name" value="Peptidase_S24"/>
    <property type="match status" value="1"/>
</dbReference>
<evidence type="ECO:0000256" key="6">
    <source>
        <dbReference type="ARBA" id="ARBA00023236"/>
    </source>
</evidence>
<protein>
    <submittedName>
        <fullName evidence="9">LexA repressor</fullName>
    </submittedName>
</protein>
<dbReference type="PRINTS" id="PR00726">
    <property type="entry name" value="LEXASERPTASE"/>
</dbReference>
<dbReference type="EMBL" id="AP024238">
    <property type="protein sequence ID" value="BCO27309.1"/>
    <property type="molecule type" value="Genomic_DNA"/>
</dbReference>
<dbReference type="SUPFAM" id="SSF51306">
    <property type="entry name" value="LexA/Signal peptidase"/>
    <property type="match status" value="1"/>
</dbReference>
<evidence type="ECO:0000313" key="10">
    <source>
        <dbReference type="Proteomes" id="UP000824366"/>
    </source>
</evidence>
<dbReference type="PANTHER" id="PTHR33516">
    <property type="entry name" value="LEXA REPRESSOR"/>
    <property type="match status" value="1"/>
</dbReference>
<keyword evidence="4 7" id="KW-0068">Autocatalytic cleavage</keyword>
<evidence type="ECO:0000259" key="8">
    <source>
        <dbReference type="Pfam" id="PF00717"/>
    </source>
</evidence>
<sequence length="202" mass="22491">MRLKDQFAVSQCIPSYASISRLLGFTAKKRSSPACSEVKRQRVLKKSLMAAKWFHYVDFFELPLMDMHVRAGVPDAIDPQTWAKETFSLEGFLFGKPSNSVVIRIRGDSMRDAGIFDGDLAVVERSQTAYAGQFVVANVDGEFTLKELKYENQRPVLMPHNPAYSPIYPKADLSIFGIVQGIVRNYGATKPMQVTSTTGATT</sequence>
<dbReference type="Proteomes" id="UP000824366">
    <property type="component" value="Chromosome"/>
</dbReference>
<dbReference type="Gene3D" id="2.10.109.10">
    <property type="entry name" value="Umud Fragment, subunit A"/>
    <property type="match status" value="1"/>
</dbReference>
<evidence type="ECO:0000256" key="5">
    <source>
        <dbReference type="ARBA" id="ARBA00023204"/>
    </source>
</evidence>
<evidence type="ECO:0000256" key="1">
    <source>
        <dbReference type="ARBA" id="ARBA00007484"/>
    </source>
</evidence>
<dbReference type="InterPro" id="IPR050077">
    <property type="entry name" value="LexA_repressor"/>
</dbReference>
<accession>A0ABM7MM39</accession>
<name>A0ABM7MM39_9BURK</name>
<dbReference type="PANTHER" id="PTHR33516:SF2">
    <property type="entry name" value="LEXA REPRESSOR-RELATED"/>
    <property type="match status" value="1"/>
</dbReference>